<evidence type="ECO:0000313" key="2">
    <source>
        <dbReference type="Proteomes" id="UP000704762"/>
    </source>
</evidence>
<sequence length="290" mass="31028">MSDRPTGLGPDWQRVPLTVVTDEAHGGRWTSLRSAHSAGSDVDPAEREWLWTNPAAGVQRERRSVVPGQPFVDAGGGEECFPTVRGAPDHGAAWSVGWRRLDDAAVGTTPYGQLSRRFRSGEDLEVGYRVDGRPGSPFLHAVHLLLQLSPEARLTVPGQSQMDVLDHPVPGATSRLAWPSGTGTDLSRLGPDDGTAVCALLPGCTAAVLVDRQEALAFEWMTGAADSGLCSLLLWRNLGGWPESGPYRSIGIEPMIGRAAALEGAPDDAVAHLDAAGQFSWTLRLSAWRR</sequence>
<organism evidence="1 2">
    <name type="scientific">Microlunatus panaciterrae</name>
    <dbReference type="NCBI Taxonomy" id="400768"/>
    <lineage>
        <taxon>Bacteria</taxon>
        <taxon>Bacillati</taxon>
        <taxon>Actinomycetota</taxon>
        <taxon>Actinomycetes</taxon>
        <taxon>Propionibacteriales</taxon>
        <taxon>Propionibacteriaceae</taxon>
        <taxon>Microlunatus</taxon>
    </lineage>
</organism>
<gene>
    <name evidence="1" type="ORF">JOE57_000824</name>
</gene>
<accession>A0ABS2RGN4</accession>
<dbReference type="Proteomes" id="UP000704762">
    <property type="component" value="Unassembled WGS sequence"/>
</dbReference>
<comment type="caution">
    <text evidence="1">The sequence shown here is derived from an EMBL/GenBank/DDBJ whole genome shotgun (WGS) entry which is preliminary data.</text>
</comment>
<proteinExistence type="predicted"/>
<dbReference type="RefSeq" id="WP_204916529.1">
    <property type="nucleotide sequence ID" value="NZ_BAAAQP010000011.1"/>
</dbReference>
<dbReference type="Gene3D" id="2.70.98.10">
    <property type="match status" value="1"/>
</dbReference>
<keyword evidence="2" id="KW-1185">Reference proteome</keyword>
<dbReference type="InterPro" id="IPR014718">
    <property type="entry name" value="GH-type_carb-bd"/>
</dbReference>
<reference evidence="1 2" key="1">
    <citation type="submission" date="2021-01" db="EMBL/GenBank/DDBJ databases">
        <title>Sequencing the genomes of 1000 actinobacteria strains.</title>
        <authorList>
            <person name="Klenk H.-P."/>
        </authorList>
    </citation>
    <scope>NUCLEOTIDE SEQUENCE [LARGE SCALE GENOMIC DNA]</scope>
    <source>
        <strain evidence="1 2">DSM 18662</strain>
    </source>
</reference>
<evidence type="ECO:0000313" key="1">
    <source>
        <dbReference type="EMBL" id="MBM7797903.1"/>
    </source>
</evidence>
<name>A0ABS2RGN4_9ACTN</name>
<dbReference type="EMBL" id="JAFBCF010000001">
    <property type="protein sequence ID" value="MBM7797903.1"/>
    <property type="molecule type" value="Genomic_DNA"/>
</dbReference>
<protein>
    <recommendedName>
        <fullName evidence="3">Galactose mutarotase</fullName>
    </recommendedName>
</protein>
<evidence type="ECO:0008006" key="3">
    <source>
        <dbReference type="Google" id="ProtNLM"/>
    </source>
</evidence>